<dbReference type="AlphaFoldDB" id="A0A1B6CIX5"/>
<dbReference type="GO" id="GO:0005759">
    <property type="term" value="C:mitochondrial matrix"/>
    <property type="evidence" value="ECO:0007669"/>
    <property type="project" value="UniProtKB-SubCell"/>
</dbReference>
<gene>
    <name evidence="6" type="ORF">g.11446</name>
</gene>
<dbReference type="SUPFAM" id="SSF52402">
    <property type="entry name" value="Adenine nucleotide alpha hydrolases-like"/>
    <property type="match status" value="1"/>
</dbReference>
<comment type="subcellular location">
    <subcellularLocation>
        <location evidence="1">Mitochondrion matrix</location>
    </subcellularLocation>
</comment>
<dbReference type="EMBL" id="GEDC01023938">
    <property type="protein sequence ID" value="JAS13360.1"/>
    <property type="molecule type" value="Transcribed_RNA"/>
</dbReference>
<dbReference type="PANTHER" id="PTHR21294:SF8">
    <property type="entry name" value="ELECTRON TRANSFER FLAVOPROTEIN SUBUNIT BETA"/>
    <property type="match status" value="1"/>
</dbReference>
<dbReference type="InterPro" id="IPR014729">
    <property type="entry name" value="Rossmann-like_a/b/a_fold"/>
</dbReference>
<proteinExistence type="inferred from homology"/>
<dbReference type="Gene3D" id="3.40.50.620">
    <property type="entry name" value="HUPs"/>
    <property type="match status" value="1"/>
</dbReference>
<reference evidence="6" key="1">
    <citation type="submission" date="2015-12" db="EMBL/GenBank/DDBJ databases">
        <title>De novo transcriptome assembly of four potential Pierce s Disease insect vectors from Arizona vineyards.</title>
        <authorList>
            <person name="Tassone E.E."/>
        </authorList>
    </citation>
    <scope>NUCLEOTIDE SEQUENCE</scope>
</reference>
<dbReference type="GO" id="GO:0009063">
    <property type="term" value="P:amino acid catabolic process"/>
    <property type="evidence" value="ECO:0007669"/>
    <property type="project" value="TreeGrafter"/>
</dbReference>
<comment type="similarity">
    <text evidence="2">Belongs to the ETF beta-subunit/FixA family.</text>
</comment>
<evidence type="ECO:0000256" key="4">
    <source>
        <dbReference type="ARBA" id="ARBA00022982"/>
    </source>
</evidence>
<dbReference type="InterPro" id="IPR012255">
    <property type="entry name" value="ETF_b"/>
</dbReference>
<keyword evidence="3" id="KW-0813">Transport</keyword>
<organism evidence="6">
    <name type="scientific">Clastoptera arizonana</name>
    <name type="common">Arizona spittle bug</name>
    <dbReference type="NCBI Taxonomy" id="38151"/>
    <lineage>
        <taxon>Eukaryota</taxon>
        <taxon>Metazoa</taxon>
        <taxon>Ecdysozoa</taxon>
        <taxon>Arthropoda</taxon>
        <taxon>Hexapoda</taxon>
        <taxon>Insecta</taxon>
        <taxon>Pterygota</taxon>
        <taxon>Neoptera</taxon>
        <taxon>Paraneoptera</taxon>
        <taxon>Hemiptera</taxon>
        <taxon>Auchenorrhyncha</taxon>
        <taxon>Cercopoidea</taxon>
        <taxon>Clastopteridae</taxon>
        <taxon>Clastoptera</taxon>
    </lineage>
</organism>
<dbReference type="GO" id="GO:0009055">
    <property type="term" value="F:electron transfer activity"/>
    <property type="evidence" value="ECO:0007669"/>
    <property type="project" value="InterPro"/>
</dbReference>
<feature type="domain" description="Electron transfer flavoprotein alpha/beta-subunit N-terminal" evidence="5">
    <location>
        <begin position="30"/>
        <end position="136"/>
    </location>
</feature>
<evidence type="ECO:0000259" key="5">
    <source>
        <dbReference type="Pfam" id="PF01012"/>
    </source>
</evidence>
<protein>
    <recommendedName>
        <fullName evidence="5">Electron transfer flavoprotein alpha/beta-subunit N-terminal domain-containing protein</fullName>
    </recommendedName>
</protein>
<sequence>MNILVPIKGVIDPNINLNIENNILNYNNYNLIINPFDEIALEASMQIKENIKDCKIISVTCDNLNSKEILQKSLSFGIDESILINNNLNIELSPLIISKLLKNIVKKKNIDLIIMGKQEINEDNHQLGQMLAGILD</sequence>
<dbReference type="Pfam" id="PF01012">
    <property type="entry name" value="ETF"/>
    <property type="match status" value="1"/>
</dbReference>
<dbReference type="GO" id="GO:0033539">
    <property type="term" value="P:fatty acid beta-oxidation using acyl-CoA dehydrogenase"/>
    <property type="evidence" value="ECO:0007669"/>
    <property type="project" value="TreeGrafter"/>
</dbReference>
<evidence type="ECO:0000313" key="6">
    <source>
        <dbReference type="EMBL" id="JAS13360.1"/>
    </source>
</evidence>
<evidence type="ECO:0000256" key="3">
    <source>
        <dbReference type="ARBA" id="ARBA00022448"/>
    </source>
</evidence>
<accession>A0A1B6CIX5</accession>
<dbReference type="PANTHER" id="PTHR21294">
    <property type="entry name" value="ELECTRON TRANSFER FLAVOPROTEIN BETA-SUBUNIT"/>
    <property type="match status" value="1"/>
</dbReference>
<name>A0A1B6CIX5_9HEMI</name>
<evidence type="ECO:0000256" key="1">
    <source>
        <dbReference type="ARBA" id="ARBA00004305"/>
    </source>
</evidence>
<dbReference type="InterPro" id="IPR014730">
    <property type="entry name" value="ETF_a/b_N"/>
</dbReference>
<keyword evidence="4" id="KW-0249">Electron transport</keyword>
<evidence type="ECO:0000256" key="2">
    <source>
        <dbReference type="ARBA" id="ARBA00007557"/>
    </source>
</evidence>